<evidence type="ECO:0000313" key="1">
    <source>
        <dbReference type="EMBL" id="CAG7837823.1"/>
    </source>
</evidence>
<reference evidence="1" key="1">
    <citation type="submission" date="2021-06" db="EMBL/GenBank/DDBJ databases">
        <authorList>
            <person name="Hodson N. C."/>
            <person name="Mongue J. A."/>
            <person name="Jaron S. K."/>
        </authorList>
    </citation>
    <scope>NUCLEOTIDE SEQUENCE</scope>
</reference>
<keyword evidence="2" id="KW-1185">Reference proteome</keyword>
<protein>
    <submittedName>
        <fullName evidence="1">Uncharacterized protein</fullName>
    </submittedName>
</protein>
<sequence>MSCCGGGCGCGCCGLCSDPCYQKLAAVFAATHATKSCAVIDVVQSATSHSFLLTIGAMKKLKWANSLATTIKGDGFANVTYGCAKFMGNVAEDAVVKTH</sequence>
<dbReference type="EMBL" id="CAJVCH010571549">
    <property type="protein sequence ID" value="CAG7837823.1"/>
    <property type="molecule type" value="Genomic_DNA"/>
</dbReference>
<dbReference type="Proteomes" id="UP000708208">
    <property type="component" value="Unassembled WGS sequence"/>
</dbReference>
<accession>A0A8J2PNM4</accession>
<name>A0A8J2PNM4_9HEXA</name>
<comment type="caution">
    <text evidence="1">The sequence shown here is derived from an EMBL/GenBank/DDBJ whole genome shotgun (WGS) entry which is preliminary data.</text>
</comment>
<proteinExistence type="predicted"/>
<evidence type="ECO:0000313" key="2">
    <source>
        <dbReference type="Proteomes" id="UP000708208"/>
    </source>
</evidence>
<gene>
    <name evidence="1" type="ORF">AFUS01_LOCUS46874</name>
</gene>
<dbReference type="AlphaFoldDB" id="A0A8J2PNM4"/>
<organism evidence="1 2">
    <name type="scientific">Allacma fusca</name>
    <dbReference type="NCBI Taxonomy" id="39272"/>
    <lineage>
        <taxon>Eukaryota</taxon>
        <taxon>Metazoa</taxon>
        <taxon>Ecdysozoa</taxon>
        <taxon>Arthropoda</taxon>
        <taxon>Hexapoda</taxon>
        <taxon>Collembola</taxon>
        <taxon>Symphypleona</taxon>
        <taxon>Sminthuridae</taxon>
        <taxon>Allacma</taxon>
    </lineage>
</organism>